<protein>
    <recommendedName>
        <fullName evidence="6">RBR-type E3 ubiquitin transferase</fullName>
        <ecNumber evidence="6">2.3.2.31</ecNumber>
    </recommendedName>
</protein>
<comment type="function">
    <text evidence="3">Might act as an E3 ubiquitin-protein ligase, or as part of E3 complex, which accepts ubiquitin from specific E2 ubiquitin-conjugating enzymes and then transfers it to substrates.</text>
</comment>
<evidence type="ECO:0000259" key="17">
    <source>
        <dbReference type="PROSITE" id="PS51873"/>
    </source>
</evidence>
<dbReference type="EC" id="2.3.2.31" evidence="6"/>
<dbReference type="InterPro" id="IPR048962">
    <property type="entry name" value="ARIH1-like_UBL"/>
</dbReference>
<comment type="pathway">
    <text evidence="4">Protein modification; protein ubiquitination.</text>
</comment>
<feature type="region of interest" description="Disordered" evidence="14">
    <location>
        <begin position="544"/>
        <end position="576"/>
    </location>
</feature>
<evidence type="ECO:0000256" key="5">
    <source>
        <dbReference type="ARBA" id="ARBA00005884"/>
    </source>
</evidence>
<keyword evidence="7" id="KW-0808">Transferase</keyword>
<sequence>MVSEDEFDMQDAAAESAEDDFYSGGEEDGFDSDDADVADYEFIDNDSDDSDDLISHRYQQNYTILSEGDIRQRQDDDIMRIATVLSISKVAASILLRYYNWSVSKVHDEWFADEEKVRRAVGLLEEPVVPFPDGRDMTCGICFETYPSDRLRAAVCGHPFCNSCWAGYISTAINDGPGCLVLRCPDPSCNAAVGQDMINVLTSNEDSDRYSRYFIRSYIEDNRKTKWCPAPGCDYAVDFIVGSGSYDVICRCAYSFCWNCTEEAHRPVDCGTVAKWILKNSAESENMNWQKVFMSPVNGFRSRILANSKPCPKCKRPIEKNQGCMHITCTPPCKFEFCWLCLGAWSDHGERTGGFYACNRYETAKQEGVYDEAEKRREMAKNSLERYTHYYERWATNQTSRQKALADLQQMQNVHLEKLSDIQCQPESQLKFIIEAWLQIVECRRVLKWTYAYGYYLPEHEHAKRLFFEYLQGEAESGLERLHQCAEKELQIYLNAEGPSKDFNEFRTKLAGLTSVTRNYFENLVRALENGLSDVDSHGACSRMASSKSLGGGSSRARAGRGKGSTSRSSGPSKNIDEPGHWSCEYCTFANIKPATICAMCQHRR</sequence>
<keyword evidence="19" id="KW-1185">Reference proteome</keyword>
<keyword evidence="12" id="KW-0862">Zinc</keyword>
<dbReference type="Pfam" id="PF22191">
    <property type="entry name" value="IBR_1"/>
    <property type="match status" value="1"/>
</dbReference>
<evidence type="ECO:0000256" key="4">
    <source>
        <dbReference type="ARBA" id="ARBA00004906"/>
    </source>
</evidence>
<evidence type="ECO:0000256" key="8">
    <source>
        <dbReference type="ARBA" id="ARBA00022723"/>
    </source>
</evidence>
<dbReference type="PROSITE" id="PS50089">
    <property type="entry name" value="ZF_RING_2"/>
    <property type="match status" value="1"/>
</dbReference>
<dbReference type="SMART" id="SM00547">
    <property type="entry name" value="ZnF_RBZ"/>
    <property type="match status" value="1"/>
</dbReference>
<dbReference type="CDD" id="cd23141">
    <property type="entry name" value="RING-HC_ARI6-like"/>
    <property type="match status" value="1"/>
</dbReference>
<evidence type="ECO:0000256" key="10">
    <source>
        <dbReference type="ARBA" id="ARBA00022771"/>
    </source>
</evidence>
<dbReference type="PROSITE" id="PS01358">
    <property type="entry name" value="ZF_RANBP2_1"/>
    <property type="match status" value="1"/>
</dbReference>
<dbReference type="InterPro" id="IPR044066">
    <property type="entry name" value="TRIAD_supradom"/>
</dbReference>
<comment type="similarity">
    <text evidence="5">Belongs to the RBR family. Ariadne subfamily.</text>
</comment>
<evidence type="ECO:0000256" key="3">
    <source>
        <dbReference type="ARBA" id="ARBA00003976"/>
    </source>
</evidence>
<dbReference type="PROSITE" id="PS50199">
    <property type="entry name" value="ZF_RANBP2_2"/>
    <property type="match status" value="1"/>
</dbReference>
<evidence type="ECO:0000256" key="7">
    <source>
        <dbReference type="ARBA" id="ARBA00022679"/>
    </source>
</evidence>
<dbReference type="InterPro" id="IPR001876">
    <property type="entry name" value="Znf_RanBP2"/>
</dbReference>
<feature type="domain" description="RING-type" evidence="15">
    <location>
        <begin position="139"/>
        <end position="183"/>
    </location>
</feature>
<evidence type="ECO:0000259" key="16">
    <source>
        <dbReference type="PROSITE" id="PS50199"/>
    </source>
</evidence>
<dbReference type="FunFam" id="3.30.40.10:FF:000019">
    <property type="entry name" value="RBR-type E3 ubiquitin transferase"/>
    <property type="match status" value="1"/>
</dbReference>
<comment type="cofactor">
    <cofactor evidence="2">
        <name>Zn(2+)</name>
        <dbReference type="ChEBI" id="CHEBI:29105"/>
    </cofactor>
</comment>
<evidence type="ECO:0000256" key="1">
    <source>
        <dbReference type="ARBA" id="ARBA00001798"/>
    </source>
</evidence>
<dbReference type="GO" id="GO:0061630">
    <property type="term" value="F:ubiquitin protein ligase activity"/>
    <property type="evidence" value="ECO:0007669"/>
    <property type="project" value="UniProtKB-EC"/>
</dbReference>
<dbReference type="GO" id="GO:0016567">
    <property type="term" value="P:protein ubiquitination"/>
    <property type="evidence" value="ECO:0007669"/>
    <property type="project" value="InterPro"/>
</dbReference>
<evidence type="ECO:0000256" key="2">
    <source>
        <dbReference type="ARBA" id="ARBA00001947"/>
    </source>
</evidence>
<organism evidence="18 19">
    <name type="scientific">Populus tomentosa</name>
    <name type="common">Chinese white poplar</name>
    <dbReference type="NCBI Taxonomy" id="118781"/>
    <lineage>
        <taxon>Eukaryota</taxon>
        <taxon>Viridiplantae</taxon>
        <taxon>Streptophyta</taxon>
        <taxon>Embryophyta</taxon>
        <taxon>Tracheophyta</taxon>
        <taxon>Spermatophyta</taxon>
        <taxon>Magnoliopsida</taxon>
        <taxon>eudicotyledons</taxon>
        <taxon>Gunneridae</taxon>
        <taxon>Pentapetalae</taxon>
        <taxon>rosids</taxon>
        <taxon>fabids</taxon>
        <taxon>Malpighiales</taxon>
        <taxon>Salicaceae</taxon>
        <taxon>Saliceae</taxon>
        <taxon>Populus</taxon>
    </lineage>
</organism>
<keyword evidence="9" id="KW-0677">Repeat</keyword>
<comment type="catalytic activity">
    <reaction evidence="1">
        <text>[E2 ubiquitin-conjugating enzyme]-S-ubiquitinyl-L-cysteine + [acceptor protein]-L-lysine = [E2 ubiquitin-conjugating enzyme]-L-cysteine + [acceptor protein]-N(6)-ubiquitinyl-L-lysine.</text>
        <dbReference type="EC" id="2.3.2.31"/>
    </reaction>
</comment>
<dbReference type="Pfam" id="PF21235">
    <property type="entry name" value="UBA_ARI1"/>
    <property type="match status" value="1"/>
</dbReference>
<feature type="domain" description="RING-type" evidence="17">
    <location>
        <begin position="135"/>
        <end position="362"/>
    </location>
</feature>
<dbReference type="SMART" id="SM00647">
    <property type="entry name" value="IBR"/>
    <property type="match status" value="2"/>
</dbReference>
<dbReference type="FunFam" id="1.20.120.1750:FF:000005">
    <property type="entry name" value="RBR-type E3 ubiquitin transferase"/>
    <property type="match status" value="1"/>
</dbReference>
<comment type="caution">
    <text evidence="18">The sequence shown here is derived from an EMBL/GenBank/DDBJ whole genome shotgun (WGS) entry which is preliminary data.</text>
</comment>
<evidence type="ECO:0000256" key="13">
    <source>
        <dbReference type="PROSITE-ProRule" id="PRU00322"/>
    </source>
</evidence>
<evidence type="ECO:0000256" key="9">
    <source>
        <dbReference type="ARBA" id="ARBA00022737"/>
    </source>
</evidence>
<dbReference type="CDD" id="cd22583">
    <property type="entry name" value="Rcat_RBR_ARI7-like"/>
    <property type="match status" value="1"/>
</dbReference>
<gene>
    <name evidence="18" type="ORF">POTOM_029561</name>
</gene>
<dbReference type="EMBL" id="JAAWWB010000015">
    <property type="protein sequence ID" value="KAG6765516.1"/>
    <property type="molecule type" value="Genomic_DNA"/>
</dbReference>
<dbReference type="PROSITE" id="PS51873">
    <property type="entry name" value="TRIAD"/>
    <property type="match status" value="1"/>
</dbReference>
<keyword evidence="10 13" id="KW-0863">Zinc-finger</keyword>
<dbReference type="Proteomes" id="UP000886885">
    <property type="component" value="Chromosome 8A"/>
</dbReference>
<evidence type="ECO:0000313" key="18">
    <source>
        <dbReference type="EMBL" id="KAG6765516.1"/>
    </source>
</evidence>
<keyword evidence="11" id="KW-0833">Ubl conjugation pathway</keyword>
<dbReference type="InterPro" id="IPR001841">
    <property type="entry name" value="Znf_RING"/>
</dbReference>
<dbReference type="PANTHER" id="PTHR11685">
    <property type="entry name" value="RBR FAMILY RING FINGER AND IBR DOMAIN-CONTAINING"/>
    <property type="match status" value="1"/>
</dbReference>
<evidence type="ECO:0000256" key="11">
    <source>
        <dbReference type="ARBA" id="ARBA00022786"/>
    </source>
</evidence>
<dbReference type="InterPro" id="IPR002867">
    <property type="entry name" value="IBR_dom"/>
</dbReference>
<proteinExistence type="inferred from homology"/>
<dbReference type="InterPro" id="IPR031127">
    <property type="entry name" value="E3_UB_ligase_RBR"/>
</dbReference>
<feature type="compositionally biased region" description="Low complexity" evidence="14">
    <location>
        <begin position="564"/>
        <end position="574"/>
    </location>
</feature>
<feature type="domain" description="RanBP2-type" evidence="16">
    <location>
        <begin position="578"/>
        <end position="605"/>
    </location>
</feature>
<dbReference type="CDD" id="cd20346">
    <property type="entry name" value="BRcat_RBR_ANKIB1"/>
    <property type="match status" value="1"/>
</dbReference>
<dbReference type="GO" id="GO:0008270">
    <property type="term" value="F:zinc ion binding"/>
    <property type="evidence" value="ECO:0007669"/>
    <property type="project" value="UniProtKB-KW"/>
</dbReference>
<reference evidence="18" key="1">
    <citation type="journal article" date="2020" name="bioRxiv">
        <title>Hybrid origin of Populus tomentosa Carr. identified through genome sequencing and phylogenomic analysis.</title>
        <authorList>
            <person name="An X."/>
            <person name="Gao K."/>
            <person name="Chen Z."/>
            <person name="Li J."/>
            <person name="Yang X."/>
            <person name="Yang X."/>
            <person name="Zhou J."/>
            <person name="Guo T."/>
            <person name="Zhao T."/>
            <person name="Huang S."/>
            <person name="Miao D."/>
            <person name="Khan W.U."/>
            <person name="Rao P."/>
            <person name="Ye M."/>
            <person name="Lei B."/>
            <person name="Liao W."/>
            <person name="Wang J."/>
            <person name="Ji L."/>
            <person name="Li Y."/>
            <person name="Guo B."/>
            <person name="Mustafa N.S."/>
            <person name="Li S."/>
            <person name="Yun Q."/>
            <person name="Keller S.R."/>
            <person name="Mao J."/>
            <person name="Zhang R."/>
            <person name="Strauss S.H."/>
        </authorList>
    </citation>
    <scope>NUCLEOTIDE SEQUENCE</scope>
    <source>
        <strain evidence="18">GM15</strain>
        <tissue evidence="18">Leaf</tissue>
    </source>
</reference>
<feature type="region of interest" description="Disordered" evidence="14">
    <location>
        <begin position="1"/>
        <end position="38"/>
    </location>
</feature>
<evidence type="ECO:0000256" key="6">
    <source>
        <dbReference type="ARBA" id="ARBA00012251"/>
    </source>
</evidence>
<accession>A0A8X8CJS5</accession>
<dbReference type="Pfam" id="PF01485">
    <property type="entry name" value="IBR"/>
    <property type="match status" value="1"/>
</dbReference>
<keyword evidence="8" id="KW-0479">Metal-binding</keyword>
<dbReference type="AlphaFoldDB" id="A0A8X8CJS5"/>
<evidence type="ECO:0000313" key="19">
    <source>
        <dbReference type="Proteomes" id="UP000886885"/>
    </source>
</evidence>
<name>A0A8X8CJS5_POPTO</name>
<feature type="compositionally biased region" description="Acidic residues" evidence="14">
    <location>
        <begin position="16"/>
        <end position="38"/>
    </location>
</feature>
<evidence type="ECO:0000256" key="12">
    <source>
        <dbReference type="ARBA" id="ARBA00022833"/>
    </source>
</evidence>
<evidence type="ECO:0000256" key="14">
    <source>
        <dbReference type="SAM" id="MobiDB-lite"/>
    </source>
</evidence>
<evidence type="ECO:0000259" key="15">
    <source>
        <dbReference type="PROSITE" id="PS50089"/>
    </source>
</evidence>
<dbReference type="OrthoDB" id="10009520at2759"/>